<proteinExistence type="predicted"/>
<dbReference type="SUPFAM" id="SSF54909">
    <property type="entry name" value="Dimeric alpha+beta barrel"/>
    <property type="match status" value="1"/>
</dbReference>
<dbReference type="PROSITE" id="PS51502">
    <property type="entry name" value="S_R_A_B_BARREL"/>
    <property type="match status" value="1"/>
</dbReference>
<gene>
    <name evidence="2" type="ORF">AB852_28120</name>
</gene>
<dbReference type="Proteomes" id="UP000186455">
    <property type="component" value="Unassembled WGS sequence"/>
</dbReference>
<comment type="caution">
    <text evidence="2">The sequence shown here is derived from an EMBL/GenBank/DDBJ whole genome shotgun (WGS) entry which is preliminary data.</text>
</comment>
<accession>A0A1Q4V0V8</accession>
<dbReference type="SMART" id="SM00886">
    <property type="entry name" value="Dabb"/>
    <property type="match status" value="1"/>
</dbReference>
<evidence type="ECO:0000313" key="3">
    <source>
        <dbReference type="Proteomes" id="UP000186455"/>
    </source>
</evidence>
<feature type="domain" description="Stress-response A/B barrel" evidence="1">
    <location>
        <begin position="2"/>
        <end position="93"/>
    </location>
</feature>
<evidence type="ECO:0000313" key="2">
    <source>
        <dbReference type="EMBL" id="OKH91436.1"/>
    </source>
</evidence>
<evidence type="ECO:0000259" key="1">
    <source>
        <dbReference type="PROSITE" id="PS51502"/>
    </source>
</evidence>
<organism evidence="2 3">
    <name type="scientific">Streptomyces uncialis</name>
    <dbReference type="NCBI Taxonomy" id="1048205"/>
    <lineage>
        <taxon>Bacteria</taxon>
        <taxon>Bacillati</taxon>
        <taxon>Actinomycetota</taxon>
        <taxon>Actinomycetes</taxon>
        <taxon>Kitasatosporales</taxon>
        <taxon>Streptomycetaceae</taxon>
        <taxon>Streptomyces</taxon>
    </lineage>
</organism>
<protein>
    <submittedName>
        <fullName evidence="2">Stress protein</fullName>
    </submittedName>
</protein>
<keyword evidence="3" id="KW-1185">Reference proteome</keyword>
<reference evidence="2 3" key="1">
    <citation type="submission" date="2015-06" db="EMBL/GenBank/DDBJ databases">
        <title>Cloning and characterization of the uncialamcin biosynthetic gene cluster.</title>
        <authorList>
            <person name="Yan X."/>
            <person name="Huang T."/>
            <person name="Ge H."/>
            <person name="Shen B."/>
        </authorList>
    </citation>
    <scope>NUCLEOTIDE SEQUENCE [LARGE SCALE GENOMIC DNA]</scope>
    <source>
        <strain evidence="2 3">DCA2648</strain>
    </source>
</reference>
<dbReference type="EMBL" id="LFBV01000009">
    <property type="protein sequence ID" value="OKH91436.1"/>
    <property type="molecule type" value="Genomic_DNA"/>
</dbReference>
<dbReference type="AlphaFoldDB" id="A0A1Q4V0V8"/>
<dbReference type="InterPro" id="IPR013097">
    <property type="entry name" value="Dabb"/>
</dbReference>
<dbReference type="RefSeq" id="WP_073793116.1">
    <property type="nucleotide sequence ID" value="NZ_JAPEPH010000001.1"/>
</dbReference>
<dbReference type="Gene3D" id="3.30.70.100">
    <property type="match status" value="1"/>
</dbReference>
<sequence length="132" mass="14965">MIVIILRFSFRDTTTEAEREEALTAMRRTATVESTVFGVVGRDIGDPAEGFTHTYGAAVTDFGALERYTYDPVHLAGDDVILPRLSRLSAVRFSDDPDPALVERINELHLEKRARYPEWDRRLDAIPDTRRG</sequence>
<dbReference type="InterPro" id="IPR011008">
    <property type="entry name" value="Dimeric_a/b-barrel"/>
</dbReference>
<dbReference type="Pfam" id="PF07876">
    <property type="entry name" value="Dabb"/>
    <property type="match status" value="1"/>
</dbReference>
<name>A0A1Q4V0V8_9ACTN</name>